<dbReference type="Gene3D" id="3.40.50.300">
    <property type="entry name" value="P-loop containing nucleotide triphosphate hydrolases"/>
    <property type="match status" value="1"/>
</dbReference>
<organism evidence="1 2">
    <name type="scientific">Agrobacterium tumefaciens str. Kerr 14</name>
    <dbReference type="NCBI Taxonomy" id="1183424"/>
    <lineage>
        <taxon>Bacteria</taxon>
        <taxon>Pseudomonadati</taxon>
        <taxon>Pseudomonadota</taxon>
        <taxon>Alphaproteobacteria</taxon>
        <taxon>Hyphomicrobiales</taxon>
        <taxon>Rhizobiaceae</taxon>
        <taxon>Rhizobium/Agrobacterium group</taxon>
        <taxon>Agrobacterium</taxon>
        <taxon>Agrobacterium tumefaciens complex</taxon>
    </lineage>
</organism>
<dbReference type="SUPFAM" id="SSF52540">
    <property type="entry name" value="P-loop containing nucleoside triphosphate hydrolases"/>
    <property type="match status" value="1"/>
</dbReference>
<dbReference type="Proteomes" id="UP000191897">
    <property type="component" value="Unassembled WGS sequence"/>
</dbReference>
<name>A0A1S7RU13_AGRTU</name>
<evidence type="ECO:0008006" key="3">
    <source>
        <dbReference type="Google" id="ProtNLM"/>
    </source>
</evidence>
<dbReference type="RefSeq" id="WP_003509872.1">
    <property type="nucleotide sequence ID" value="NZ_LT009731.1"/>
</dbReference>
<gene>
    <name evidence="1" type="ORF">AGR4C_Lc50079</name>
</gene>
<dbReference type="GeneID" id="97366599"/>
<dbReference type="InterPro" id="IPR027417">
    <property type="entry name" value="P-loop_NTPase"/>
</dbReference>
<evidence type="ECO:0000313" key="2">
    <source>
        <dbReference type="Proteomes" id="UP000191897"/>
    </source>
</evidence>
<sequence>MSIAASPSLRIAIIGNSGSGKSSLAAKAGSALKLPFYDLDRLHWEEDGRKRDEAEARLLVARHANTSDWIIEGVYGWLVETALPRAKVLIWLDLPWAECREGLLRRGAQHGETESDQAALLAWAGDYWTRTTSSSFAGHLQLYETFGGGKIRFQRRADVSTMPLQTIGRLASETGAF</sequence>
<dbReference type="PANTHER" id="PTHR37816:SF1">
    <property type="entry name" value="TOXIN"/>
    <property type="match status" value="1"/>
</dbReference>
<protein>
    <recommendedName>
        <fullName evidence="3">Adenylate kinase</fullName>
    </recommendedName>
</protein>
<dbReference type="InterPro" id="IPR052922">
    <property type="entry name" value="Cytidylate_Kinase-2"/>
</dbReference>
<dbReference type="EMBL" id="FBWC01000027">
    <property type="protein sequence ID" value="CUX57489.1"/>
    <property type="molecule type" value="Genomic_DNA"/>
</dbReference>
<reference evidence="1 2" key="1">
    <citation type="submission" date="2016-01" db="EMBL/GenBank/DDBJ databases">
        <authorList>
            <person name="Oliw E.H."/>
        </authorList>
    </citation>
    <scope>NUCLEOTIDE SEQUENCE [LARGE SCALE GENOMIC DNA]</scope>
    <source>
        <strain evidence="1 2">Kerr 14</strain>
    </source>
</reference>
<dbReference type="AlphaFoldDB" id="A0A1S7RU13"/>
<accession>A0A1S7RU13</accession>
<evidence type="ECO:0000313" key="1">
    <source>
        <dbReference type="EMBL" id="CUX57489.1"/>
    </source>
</evidence>
<dbReference type="PANTHER" id="PTHR37816">
    <property type="entry name" value="YALI0E33011P"/>
    <property type="match status" value="1"/>
</dbReference>
<proteinExistence type="predicted"/>